<dbReference type="InterPro" id="IPR013216">
    <property type="entry name" value="Methyltransf_11"/>
</dbReference>
<evidence type="ECO:0000256" key="4">
    <source>
        <dbReference type="SAM" id="MobiDB-lite"/>
    </source>
</evidence>
<evidence type="ECO:0000313" key="6">
    <source>
        <dbReference type="EMBL" id="KAF3765186.1"/>
    </source>
</evidence>
<sequence>MGNYDPELPRTALEDAHEASESGDGRKEVKYPFAFKNLDWDEYHLFRPRYPQSMLEMWLDYHREHGGKFHCLHDVGAGPGTLSMSLHPLFDHVVVSDAGSANVQSAKRSLTSTTVSPKFEFIQSPAETVHASIPPSSVDLVTVGMAFHYFNTPEAIRSIAHMLKPGGTLAAATYGFRLRFPGRPALECLWYRVTSKESLRLLREGRLFPAAVNGMAAAMAGLDSVPLPTELFETGAKRILVNVEGDNDGRPFCFIDEDPKCWQPAPNRVGATDTQSSVRDASWRRAADAAWLKGFLESSQMGFGQQTWGTAEWMQLESMVRSAGGQVMVEWPVAIILATRNDRPVSAVGE</sequence>
<dbReference type="GO" id="GO:0008757">
    <property type="term" value="F:S-adenosylmethionine-dependent methyltransferase activity"/>
    <property type="evidence" value="ECO:0007669"/>
    <property type="project" value="InterPro"/>
</dbReference>
<keyword evidence="7" id="KW-1185">Reference proteome</keyword>
<evidence type="ECO:0000313" key="7">
    <source>
        <dbReference type="Proteomes" id="UP000803844"/>
    </source>
</evidence>
<feature type="compositionally biased region" description="Basic and acidic residues" evidence="4">
    <location>
        <begin position="12"/>
        <end position="24"/>
    </location>
</feature>
<dbReference type="RefSeq" id="XP_040776147.1">
    <property type="nucleotide sequence ID" value="XM_040925341.1"/>
</dbReference>
<feature type="domain" description="Methyltransferase type 11" evidence="5">
    <location>
        <begin position="74"/>
        <end position="170"/>
    </location>
</feature>
<evidence type="ECO:0000259" key="5">
    <source>
        <dbReference type="Pfam" id="PF08241"/>
    </source>
</evidence>
<dbReference type="Gene3D" id="3.40.50.150">
    <property type="entry name" value="Vaccinia Virus protein VP39"/>
    <property type="match status" value="1"/>
</dbReference>
<reference evidence="6" key="1">
    <citation type="journal article" date="2020" name="Phytopathology">
        <title>Genome sequence of the chestnut blight fungus Cryphonectria parasitica EP155: A fundamental resource for an archetypical invasive plant pathogen.</title>
        <authorList>
            <person name="Crouch J.A."/>
            <person name="Dawe A."/>
            <person name="Aerts A."/>
            <person name="Barry K."/>
            <person name="Churchill A.C.L."/>
            <person name="Grimwood J."/>
            <person name="Hillman B."/>
            <person name="Milgroom M.G."/>
            <person name="Pangilinan J."/>
            <person name="Smith M."/>
            <person name="Salamov A."/>
            <person name="Schmutz J."/>
            <person name="Yadav J."/>
            <person name="Grigoriev I.V."/>
            <person name="Nuss D."/>
        </authorList>
    </citation>
    <scope>NUCLEOTIDE SEQUENCE</scope>
    <source>
        <strain evidence="6">EP155</strain>
    </source>
</reference>
<dbReference type="GeneID" id="63842470"/>
<dbReference type="PANTHER" id="PTHR44942:SF4">
    <property type="entry name" value="METHYLTRANSFERASE TYPE 11 DOMAIN-CONTAINING PROTEIN"/>
    <property type="match status" value="1"/>
</dbReference>
<accession>A0A9P5CPH8</accession>
<dbReference type="Proteomes" id="UP000803844">
    <property type="component" value="Unassembled WGS sequence"/>
</dbReference>
<organism evidence="6 7">
    <name type="scientific">Cryphonectria parasitica (strain ATCC 38755 / EP155)</name>
    <dbReference type="NCBI Taxonomy" id="660469"/>
    <lineage>
        <taxon>Eukaryota</taxon>
        <taxon>Fungi</taxon>
        <taxon>Dikarya</taxon>
        <taxon>Ascomycota</taxon>
        <taxon>Pezizomycotina</taxon>
        <taxon>Sordariomycetes</taxon>
        <taxon>Sordariomycetidae</taxon>
        <taxon>Diaporthales</taxon>
        <taxon>Cryphonectriaceae</taxon>
        <taxon>Cryphonectria-Endothia species complex</taxon>
        <taxon>Cryphonectria</taxon>
    </lineage>
</organism>
<evidence type="ECO:0000256" key="1">
    <source>
        <dbReference type="ARBA" id="ARBA00008361"/>
    </source>
</evidence>
<comment type="caution">
    <text evidence="6">The sequence shown here is derived from an EMBL/GenBank/DDBJ whole genome shotgun (WGS) entry which is preliminary data.</text>
</comment>
<dbReference type="OrthoDB" id="10027013at2759"/>
<keyword evidence="2" id="KW-0489">Methyltransferase</keyword>
<dbReference type="GO" id="GO:0032259">
    <property type="term" value="P:methylation"/>
    <property type="evidence" value="ECO:0007669"/>
    <property type="project" value="UniProtKB-KW"/>
</dbReference>
<name>A0A9P5CPH8_CRYP1</name>
<comment type="similarity">
    <text evidence="1">Belongs to the methyltransferase superfamily.</text>
</comment>
<dbReference type="SUPFAM" id="SSF53335">
    <property type="entry name" value="S-adenosyl-L-methionine-dependent methyltransferases"/>
    <property type="match status" value="1"/>
</dbReference>
<evidence type="ECO:0000256" key="3">
    <source>
        <dbReference type="ARBA" id="ARBA00022679"/>
    </source>
</evidence>
<dbReference type="PANTHER" id="PTHR44942">
    <property type="entry name" value="METHYLTRANSF_11 DOMAIN-CONTAINING PROTEIN"/>
    <property type="match status" value="1"/>
</dbReference>
<proteinExistence type="inferred from homology"/>
<dbReference type="EMBL" id="MU032348">
    <property type="protein sequence ID" value="KAF3765186.1"/>
    <property type="molecule type" value="Genomic_DNA"/>
</dbReference>
<dbReference type="CDD" id="cd02440">
    <property type="entry name" value="AdoMet_MTases"/>
    <property type="match status" value="1"/>
</dbReference>
<keyword evidence="3" id="KW-0808">Transferase</keyword>
<dbReference type="InterPro" id="IPR051052">
    <property type="entry name" value="Diverse_substrate_MTase"/>
</dbReference>
<dbReference type="AlphaFoldDB" id="A0A9P5CPH8"/>
<protein>
    <recommendedName>
        <fullName evidence="5">Methyltransferase type 11 domain-containing protein</fullName>
    </recommendedName>
</protein>
<feature type="region of interest" description="Disordered" evidence="4">
    <location>
        <begin position="1"/>
        <end position="24"/>
    </location>
</feature>
<evidence type="ECO:0000256" key="2">
    <source>
        <dbReference type="ARBA" id="ARBA00022603"/>
    </source>
</evidence>
<dbReference type="Pfam" id="PF08241">
    <property type="entry name" value="Methyltransf_11"/>
    <property type="match status" value="1"/>
</dbReference>
<dbReference type="InterPro" id="IPR029063">
    <property type="entry name" value="SAM-dependent_MTases_sf"/>
</dbReference>
<gene>
    <name evidence="6" type="ORF">M406DRAFT_70317</name>
</gene>